<organism evidence="2 3">
    <name type="scientific">Acanthosepion pharaonis</name>
    <name type="common">Pharaoh cuttlefish</name>
    <name type="synonym">Sepia pharaonis</name>
    <dbReference type="NCBI Taxonomy" id="158019"/>
    <lineage>
        <taxon>Eukaryota</taxon>
        <taxon>Metazoa</taxon>
        <taxon>Spiralia</taxon>
        <taxon>Lophotrochozoa</taxon>
        <taxon>Mollusca</taxon>
        <taxon>Cephalopoda</taxon>
        <taxon>Coleoidea</taxon>
        <taxon>Decapodiformes</taxon>
        <taxon>Sepiida</taxon>
        <taxon>Sepiina</taxon>
        <taxon>Sepiidae</taxon>
        <taxon>Acanthosepion</taxon>
    </lineage>
</organism>
<comment type="caution">
    <text evidence="2">The sequence shown here is derived from an EMBL/GenBank/DDBJ whole genome shotgun (WGS) entry which is preliminary data.</text>
</comment>
<name>A0A812CFS0_ACAPH</name>
<keyword evidence="1" id="KW-0812">Transmembrane</keyword>
<dbReference type="Proteomes" id="UP000597762">
    <property type="component" value="Unassembled WGS sequence"/>
</dbReference>
<sequence>MPLYSSPFFSFAYYTDTFIKFLYLYNFLALIKIFLFSPPSHSQFFLSIFPKFPDFSPSSHFPLFSRTPSLSFPRFSLTPFLSFPLSLPPSHSHFSLSPSLTRALIFFVDMPVFFSLFQLHLPHSELSNTTLSLSLSLSLSGTFSRHLSLSLSLSHSLTHPLFRISHYLSLSLPLSLALPLYGSFFYLSDAQHILILS</sequence>
<feature type="transmembrane region" description="Helical" evidence="1">
    <location>
        <begin position="21"/>
        <end position="37"/>
    </location>
</feature>
<proteinExistence type="predicted"/>
<evidence type="ECO:0000313" key="3">
    <source>
        <dbReference type="Proteomes" id="UP000597762"/>
    </source>
</evidence>
<keyword evidence="3" id="KW-1185">Reference proteome</keyword>
<protein>
    <submittedName>
        <fullName evidence="2">Uncharacterized protein</fullName>
    </submittedName>
</protein>
<keyword evidence="1" id="KW-1133">Transmembrane helix</keyword>
<dbReference type="EMBL" id="CAHIKZ030001625">
    <property type="protein sequence ID" value="CAE1270040.1"/>
    <property type="molecule type" value="Genomic_DNA"/>
</dbReference>
<dbReference type="AlphaFoldDB" id="A0A812CFS0"/>
<gene>
    <name evidence="2" type="ORF">SPHA_36885</name>
</gene>
<accession>A0A812CFS0</accession>
<evidence type="ECO:0000313" key="2">
    <source>
        <dbReference type="EMBL" id="CAE1270040.1"/>
    </source>
</evidence>
<reference evidence="2" key="1">
    <citation type="submission" date="2021-01" db="EMBL/GenBank/DDBJ databases">
        <authorList>
            <person name="Li R."/>
            <person name="Bekaert M."/>
        </authorList>
    </citation>
    <scope>NUCLEOTIDE SEQUENCE</scope>
    <source>
        <strain evidence="2">Farmed</strain>
    </source>
</reference>
<keyword evidence="1" id="KW-0472">Membrane</keyword>
<evidence type="ECO:0000256" key="1">
    <source>
        <dbReference type="SAM" id="Phobius"/>
    </source>
</evidence>